<organism evidence="2 3">
    <name type="scientific">Clathrospora elynae</name>
    <dbReference type="NCBI Taxonomy" id="706981"/>
    <lineage>
        <taxon>Eukaryota</taxon>
        <taxon>Fungi</taxon>
        <taxon>Dikarya</taxon>
        <taxon>Ascomycota</taxon>
        <taxon>Pezizomycotina</taxon>
        <taxon>Dothideomycetes</taxon>
        <taxon>Pleosporomycetidae</taxon>
        <taxon>Pleosporales</taxon>
        <taxon>Diademaceae</taxon>
        <taxon>Clathrospora</taxon>
    </lineage>
</organism>
<dbReference type="AlphaFoldDB" id="A0A6A5SAE8"/>
<dbReference type="Proteomes" id="UP000800038">
    <property type="component" value="Unassembled WGS sequence"/>
</dbReference>
<sequence>MIFNKPNFMITAIDAAGRVPFGNLDEYLEVVNALEDLSVYAGREHGTSNALINAGAKLVPPASQPYPAKFFLGAFATSCFGKTKTSTLIMFVATAADPITLISGARHMLQYFEGSVVLEQDSVSHTFTSGVSKCTIDHVQTYLKDTKPWPLIFLSSIKHLDHIKIPTTLQRWFLGFSTPFSSILLATKKRIAMCYCQAPSKLASMDHDKKSSPCSTTVVTLYTGIQSHCKWLGP</sequence>
<proteinExistence type="predicted"/>
<dbReference type="InterPro" id="IPR013595">
    <property type="entry name" value="Pept_S33_TAP-like_C"/>
</dbReference>
<reference evidence="2" key="1">
    <citation type="journal article" date="2020" name="Stud. Mycol.">
        <title>101 Dothideomycetes genomes: a test case for predicting lifestyles and emergence of pathogens.</title>
        <authorList>
            <person name="Haridas S."/>
            <person name="Albert R."/>
            <person name="Binder M."/>
            <person name="Bloem J."/>
            <person name="Labutti K."/>
            <person name="Salamov A."/>
            <person name="Andreopoulos B."/>
            <person name="Baker S."/>
            <person name="Barry K."/>
            <person name="Bills G."/>
            <person name="Bluhm B."/>
            <person name="Cannon C."/>
            <person name="Castanera R."/>
            <person name="Culley D."/>
            <person name="Daum C."/>
            <person name="Ezra D."/>
            <person name="Gonzalez J."/>
            <person name="Henrissat B."/>
            <person name="Kuo A."/>
            <person name="Liang C."/>
            <person name="Lipzen A."/>
            <person name="Lutzoni F."/>
            <person name="Magnuson J."/>
            <person name="Mondo S."/>
            <person name="Nolan M."/>
            <person name="Ohm R."/>
            <person name="Pangilinan J."/>
            <person name="Park H.-J."/>
            <person name="Ramirez L."/>
            <person name="Alfaro M."/>
            <person name="Sun H."/>
            <person name="Tritt A."/>
            <person name="Yoshinaga Y."/>
            <person name="Zwiers L.-H."/>
            <person name="Turgeon B."/>
            <person name="Goodwin S."/>
            <person name="Spatafora J."/>
            <person name="Crous P."/>
            <person name="Grigoriev I."/>
        </authorList>
    </citation>
    <scope>NUCLEOTIDE SEQUENCE</scope>
    <source>
        <strain evidence="2">CBS 161.51</strain>
    </source>
</reference>
<protein>
    <recommendedName>
        <fullName evidence="1">Peptidase S33 tripeptidyl aminopeptidase-like C-terminal domain-containing protein</fullName>
    </recommendedName>
</protein>
<feature type="domain" description="Peptidase S33 tripeptidyl aminopeptidase-like C-terminal" evidence="1">
    <location>
        <begin position="85"/>
        <end position="146"/>
    </location>
</feature>
<dbReference type="EMBL" id="ML976171">
    <property type="protein sequence ID" value="KAF1936769.1"/>
    <property type="molecule type" value="Genomic_DNA"/>
</dbReference>
<evidence type="ECO:0000313" key="2">
    <source>
        <dbReference type="EMBL" id="KAF1936769.1"/>
    </source>
</evidence>
<accession>A0A6A5SAE8</accession>
<keyword evidence="3" id="KW-1185">Reference proteome</keyword>
<name>A0A6A5SAE8_9PLEO</name>
<dbReference type="Pfam" id="PF08386">
    <property type="entry name" value="Abhydrolase_4"/>
    <property type="match status" value="1"/>
</dbReference>
<gene>
    <name evidence="2" type="ORF">EJ02DRAFT_427231</name>
</gene>
<evidence type="ECO:0000313" key="3">
    <source>
        <dbReference type="Proteomes" id="UP000800038"/>
    </source>
</evidence>
<evidence type="ECO:0000259" key="1">
    <source>
        <dbReference type="Pfam" id="PF08386"/>
    </source>
</evidence>